<proteinExistence type="predicted"/>
<evidence type="ECO:0000313" key="1">
    <source>
        <dbReference type="EMBL" id="SEB02340.1"/>
    </source>
</evidence>
<dbReference type="AlphaFoldDB" id="A0A1H4FZW2"/>
<dbReference type="Proteomes" id="UP000198850">
    <property type="component" value="Unassembled WGS sequence"/>
</dbReference>
<gene>
    <name evidence="1" type="ORF">SAMN05443550_108219</name>
</gene>
<evidence type="ECO:0000313" key="2">
    <source>
        <dbReference type="Proteomes" id="UP000198850"/>
    </source>
</evidence>
<organism evidence="1 2">
    <name type="scientific">Pedobacter hartonius</name>
    <dbReference type="NCBI Taxonomy" id="425514"/>
    <lineage>
        <taxon>Bacteria</taxon>
        <taxon>Pseudomonadati</taxon>
        <taxon>Bacteroidota</taxon>
        <taxon>Sphingobacteriia</taxon>
        <taxon>Sphingobacteriales</taxon>
        <taxon>Sphingobacteriaceae</taxon>
        <taxon>Pedobacter</taxon>
    </lineage>
</organism>
<dbReference type="EMBL" id="FNRA01000008">
    <property type="protein sequence ID" value="SEB02340.1"/>
    <property type="molecule type" value="Genomic_DNA"/>
</dbReference>
<sequence length="43" mass="4930">MILWSMFLCKTSFVELINLVHVLICQMADKKAPTMQGITMQSK</sequence>
<accession>A0A1H4FZW2</accession>
<reference evidence="1 2" key="1">
    <citation type="submission" date="2016-10" db="EMBL/GenBank/DDBJ databases">
        <authorList>
            <person name="de Groot N.N."/>
        </authorList>
    </citation>
    <scope>NUCLEOTIDE SEQUENCE [LARGE SCALE GENOMIC DNA]</scope>
    <source>
        <strain evidence="1 2">DSM 19033</strain>
    </source>
</reference>
<name>A0A1H4FZW2_9SPHI</name>
<protein>
    <submittedName>
        <fullName evidence="1">Uncharacterized protein</fullName>
    </submittedName>
</protein>
<keyword evidence="2" id="KW-1185">Reference proteome</keyword>